<evidence type="ECO:0000313" key="3">
    <source>
        <dbReference type="Proteomes" id="UP000011513"/>
    </source>
</evidence>
<gene>
    <name evidence="2" type="ORF">C474_02536</name>
</gene>
<evidence type="ECO:0000313" key="2">
    <source>
        <dbReference type="EMBL" id="ELZ34546.1"/>
    </source>
</evidence>
<dbReference type="Proteomes" id="UP000011513">
    <property type="component" value="Unassembled WGS sequence"/>
</dbReference>
<name>M0DGE2_HALPD</name>
<proteinExistence type="predicted"/>
<dbReference type="InterPro" id="IPR000073">
    <property type="entry name" value="AB_hydrolase_1"/>
</dbReference>
<dbReference type="eggNOG" id="arCOG06300">
    <property type="taxonomic scope" value="Archaea"/>
</dbReference>
<dbReference type="Gene3D" id="3.40.50.1820">
    <property type="entry name" value="alpha/beta hydrolase"/>
    <property type="match status" value="1"/>
</dbReference>
<sequence length="257" mass="28367">MRLPFRNRFRETPRIRFSVHGDGRTASEGSDGPDDLLFVLGWGNEPGHHPVSWLLDRLADEYRVHAVTLPTNGWDFEDQYLDPVRAYYEDREFDAVLSHSTGGLVAAHLAAVVDVPPQVFLSPWWGMAPGGGFESAVLPYFLRLPTARRLFEPDRDRTDIGNLKPEAEFEAGPRGVSPAFLRTVVDAQARLPPFDPADAVFCTLSDRIVSVRAIGDRTPAANLRPYDGGHEFFASSGREAVVEDVLAALDGGVNAIR</sequence>
<feature type="domain" description="AB hydrolase-1" evidence="1">
    <location>
        <begin position="46"/>
        <end position="243"/>
    </location>
</feature>
<keyword evidence="3" id="KW-1185">Reference proteome</keyword>
<dbReference type="SUPFAM" id="SSF53474">
    <property type="entry name" value="alpha/beta-Hydrolases"/>
    <property type="match status" value="1"/>
</dbReference>
<dbReference type="EMBL" id="AOIV01000004">
    <property type="protein sequence ID" value="ELZ34546.1"/>
    <property type="molecule type" value="Genomic_DNA"/>
</dbReference>
<protein>
    <recommendedName>
        <fullName evidence="1">AB hydrolase-1 domain-containing protein</fullName>
    </recommendedName>
</protein>
<organism evidence="2 3">
    <name type="scientific">Halogeometricum pallidum JCM 14848</name>
    <dbReference type="NCBI Taxonomy" id="1227487"/>
    <lineage>
        <taxon>Archaea</taxon>
        <taxon>Methanobacteriati</taxon>
        <taxon>Methanobacteriota</taxon>
        <taxon>Stenosarchaea group</taxon>
        <taxon>Halobacteria</taxon>
        <taxon>Halobacteriales</taxon>
        <taxon>Haloferacaceae</taxon>
        <taxon>Halogeometricum</taxon>
    </lineage>
</organism>
<dbReference type="InParanoid" id="M0DGE2"/>
<comment type="caution">
    <text evidence="2">The sequence shown here is derived from an EMBL/GenBank/DDBJ whole genome shotgun (WGS) entry which is preliminary data.</text>
</comment>
<evidence type="ECO:0000259" key="1">
    <source>
        <dbReference type="Pfam" id="PF12697"/>
    </source>
</evidence>
<reference evidence="2 3" key="1">
    <citation type="journal article" date="2014" name="PLoS Genet.">
        <title>Phylogenetically driven sequencing of extremely halophilic archaea reveals strategies for static and dynamic osmo-response.</title>
        <authorList>
            <person name="Becker E.A."/>
            <person name="Seitzer P.M."/>
            <person name="Tritt A."/>
            <person name="Larsen D."/>
            <person name="Krusor M."/>
            <person name="Yao A.I."/>
            <person name="Wu D."/>
            <person name="Madern D."/>
            <person name="Eisen J.A."/>
            <person name="Darling A.E."/>
            <person name="Facciotti M.T."/>
        </authorList>
    </citation>
    <scope>NUCLEOTIDE SEQUENCE [LARGE SCALE GENOMIC DNA]</scope>
    <source>
        <strain evidence="2 3">JCM 14848</strain>
    </source>
</reference>
<dbReference type="Pfam" id="PF12697">
    <property type="entry name" value="Abhydrolase_6"/>
    <property type="match status" value="1"/>
</dbReference>
<accession>M0DGE2</accession>
<dbReference type="AlphaFoldDB" id="M0DGE2"/>
<dbReference type="PATRIC" id="fig|1227487.5.peg.520"/>
<dbReference type="InterPro" id="IPR029058">
    <property type="entry name" value="AB_hydrolase_fold"/>
</dbReference>